<keyword evidence="7" id="KW-0028">Amino-acid biosynthesis</keyword>
<dbReference type="CDD" id="cd03891">
    <property type="entry name" value="M20_DapE_proteobac"/>
    <property type="match status" value="1"/>
</dbReference>
<dbReference type="InterPro" id="IPR001261">
    <property type="entry name" value="ArgE/DapE_CS"/>
</dbReference>
<sequence length="365" mass="40381">MNIIELFKYMISCKSETPDDGGLLDFIESYLPDFKAVRIDVEDVKNLFIYKKFGDGEHLCFAGHVDVVPAGKGWDTNPYEAVEKDGFIYGRGTQDMKSGVAAFTQAVKEARDFKGTLSLLLTSDEEGDATYGTVEVLKYLKEHNMLPDAAVVAEPTCEDNFGDAIKVGRRGSINGYITLKGKQGHAAYPQKAINPIHNIAPILQNMAGVNLDNGDEFFSPSKFVITDIRSGMQVTNVTPNELKMMFNVRNTTLTTQKEVEGFVAKNMDGLDYELKLTQGSYPFKTDTDTKLVKKIDEAIKSVTGIKPKHSTAGGTSDARFLAPLGIDVVEFGVKNDTIHSVNERTTLKEVEDLYNVFKNLIKMWG</sequence>
<dbReference type="Gene3D" id="3.30.70.360">
    <property type="match status" value="1"/>
</dbReference>
<keyword evidence="9 17" id="KW-0378">Hydrolase</keyword>
<evidence type="ECO:0000256" key="11">
    <source>
        <dbReference type="ARBA" id="ARBA00022915"/>
    </source>
</evidence>
<proteinExistence type="inferred from homology"/>
<dbReference type="AlphaFoldDB" id="A0A7S7LWN1"/>
<accession>A0A7S7LWN1</accession>
<dbReference type="InterPro" id="IPR011650">
    <property type="entry name" value="Peptidase_M20_dimer"/>
</dbReference>
<dbReference type="SUPFAM" id="SSF53187">
    <property type="entry name" value="Zn-dependent exopeptidases"/>
    <property type="match status" value="1"/>
</dbReference>
<keyword evidence="13" id="KW-0170">Cobalt</keyword>
<dbReference type="Pfam" id="PF07687">
    <property type="entry name" value="M20_dimer"/>
    <property type="match status" value="1"/>
</dbReference>
<dbReference type="Gene3D" id="3.40.630.10">
    <property type="entry name" value="Zn peptidases"/>
    <property type="match status" value="2"/>
</dbReference>
<feature type="domain" description="Peptidase M20 dimerisation" evidence="16">
    <location>
        <begin position="167"/>
        <end position="266"/>
    </location>
</feature>
<evidence type="ECO:0000256" key="7">
    <source>
        <dbReference type="ARBA" id="ARBA00022605"/>
    </source>
</evidence>
<dbReference type="GO" id="GO:0009014">
    <property type="term" value="F:succinyl-diaminopimelate desuccinylase activity"/>
    <property type="evidence" value="ECO:0007669"/>
    <property type="project" value="UniProtKB-UniRule"/>
</dbReference>
<keyword evidence="11" id="KW-0220">Diaminopimelate biosynthesis</keyword>
<dbReference type="RefSeq" id="WP_194371111.1">
    <property type="nucleotide sequence ID" value="NZ_CP054492.1"/>
</dbReference>
<dbReference type="GO" id="GO:0046872">
    <property type="term" value="F:metal ion binding"/>
    <property type="evidence" value="ECO:0007669"/>
    <property type="project" value="UniProtKB-KW"/>
</dbReference>
<dbReference type="PANTHER" id="PTHR43808">
    <property type="entry name" value="ACETYLORNITHINE DEACETYLASE"/>
    <property type="match status" value="1"/>
</dbReference>
<dbReference type="HAMAP" id="MF_01690">
    <property type="entry name" value="DapE"/>
    <property type="match status" value="1"/>
</dbReference>
<organism evidence="17 18">
    <name type="scientific">Candidatus Sulfurimonas baltica</name>
    <dbReference type="NCBI Taxonomy" id="2740404"/>
    <lineage>
        <taxon>Bacteria</taxon>
        <taxon>Pseudomonadati</taxon>
        <taxon>Campylobacterota</taxon>
        <taxon>Epsilonproteobacteria</taxon>
        <taxon>Campylobacterales</taxon>
        <taxon>Sulfurimonadaceae</taxon>
        <taxon>Sulfurimonas</taxon>
    </lineage>
</organism>
<keyword evidence="12" id="KW-0457">Lysine biosynthesis</keyword>
<evidence type="ECO:0000256" key="6">
    <source>
        <dbReference type="ARBA" id="ARBA00022391"/>
    </source>
</evidence>
<evidence type="ECO:0000256" key="4">
    <source>
        <dbReference type="ARBA" id="ARBA00011738"/>
    </source>
</evidence>
<evidence type="ECO:0000256" key="13">
    <source>
        <dbReference type="ARBA" id="ARBA00023285"/>
    </source>
</evidence>
<dbReference type="GO" id="GO:0008777">
    <property type="term" value="F:acetylornithine deacetylase activity"/>
    <property type="evidence" value="ECO:0007669"/>
    <property type="project" value="TreeGrafter"/>
</dbReference>
<dbReference type="InterPro" id="IPR002933">
    <property type="entry name" value="Peptidase_M20"/>
</dbReference>
<comment type="cofactor">
    <cofactor evidence="1">
        <name>Zn(2+)</name>
        <dbReference type="ChEBI" id="CHEBI:29105"/>
    </cofactor>
</comment>
<dbReference type="InterPro" id="IPR005941">
    <property type="entry name" value="DapE_proteobac"/>
</dbReference>
<gene>
    <name evidence="17" type="primary">dapE</name>
    <name evidence="17" type="ORF">HUE88_03480</name>
</gene>
<comment type="catalytic activity">
    <reaction evidence="14">
        <text>N-succinyl-(2S,6S)-2,6-diaminopimelate + H2O = (2S,6S)-2,6-diaminopimelate + succinate</text>
        <dbReference type="Rhea" id="RHEA:22608"/>
        <dbReference type="ChEBI" id="CHEBI:15377"/>
        <dbReference type="ChEBI" id="CHEBI:30031"/>
        <dbReference type="ChEBI" id="CHEBI:57609"/>
        <dbReference type="ChEBI" id="CHEBI:58087"/>
        <dbReference type="EC" id="3.5.1.18"/>
    </reaction>
</comment>
<name>A0A7S7LWN1_9BACT</name>
<evidence type="ECO:0000256" key="2">
    <source>
        <dbReference type="ARBA" id="ARBA00005130"/>
    </source>
</evidence>
<keyword evidence="8" id="KW-0479">Metal-binding</keyword>
<dbReference type="Proteomes" id="UP000593994">
    <property type="component" value="Chromosome"/>
</dbReference>
<comment type="pathway">
    <text evidence="2">Amino-acid biosynthesis; L-lysine biosynthesis via DAP pathway; LL-2,6-diaminopimelate from (S)-tetrahydrodipicolinate (succinylase route): step 3/3.</text>
</comment>
<dbReference type="GO" id="GO:0019877">
    <property type="term" value="P:diaminopimelate biosynthetic process"/>
    <property type="evidence" value="ECO:0007669"/>
    <property type="project" value="UniProtKB-KW"/>
</dbReference>
<protein>
    <recommendedName>
        <fullName evidence="6 15">Succinyl-diaminopimelate desuccinylase</fullName>
        <ecNumber evidence="5 15">3.5.1.18</ecNumber>
    </recommendedName>
</protein>
<evidence type="ECO:0000256" key="3">
    <source>
        <dbReference type="ARBA" id="ARBA00006746"/>
    </source>
</evidence>
<dbReference type="GO" id="GO:0009089">
    <property type="term" value="P:lysine biosynthetic process via diaminopimelate"/>
    <property type="evidence" value="ECO:0007669"/>
    <property type="project" value="UniProtKB-UniRule"/>
</dbReference>
<dbReference type="InterPro" id="IPR050072">
    <property type="entry name" value="Peptidase_M20A"/>
</dbReference>
<evidence type="ECO:0000256" key="9">
    <source>
        <dbReference type="ARBA" id="ARBA00022801"/>
    </source>
</evidence>
<evidence type="ECO:0000313" key="18">
    <source>
        <dbReference type="Proteomes" id="UP000593994"/>
    </source>
</evidence>
<evidence type="ECO:0000256" key="5">
    <source>
        <dbReference type="ARBA" id="ARBA00011921"/>
    </source>
</evidence>
<dbReference type="InterPro" id="IPR036264">
    <property type="entry name" value="Bact_exopeptidase_dim_dom"/>
</dbReference>
<evidence type="ECO:0000256" key="14">
    <source>
        <dbReference type="ARBA" id="ARBA00051301"/>
    </source>
</evidence>
<reference evidence="17 18" key="1">
    <citation type="submission" date="2020-05" db="EMBL/GenBank/DDBJ databases">
        <title>Sulfurimonas marisnigri, sp. nov., and Sulfurimonas baltica, sp. nov., manganese oxide reducing chemolithoautotrophs of the class Epsilonproteobacteria isolated from the pelagic redoxclines of the Black and Baltic Seas and emended description of the genus Sulfurimonas.</title>
        <authorList>
            <person name="Henkel J.V."/>
            <person name="Laudan C."/>
            <person name="Werner J."/>
            <person name="Neu T."/>
            <person name="Plewe S."/>
            <person name="Sproer C."/>
            <person name="Bunk B."/>
            <person name="Schulz-Vogt H.N."/>
        </authorList>
    </citation>
    <scope>NUCLEOTIDE SEQUENCE [LARGE SCALE GENOMIC DNA]</scope>
    <source>
        <strain evidence="17 18">GD2</strain>
    </source>
</reference>
<dbReference type="KEGG" id="sbal:HUE88_03480"/>
<evidence type="ECO:0000313" key="17">
    <source>
        <dbReference type="EMBL" id="QOY52760.1"/>
    </source>
</evidence>
<comment type="subunit">
    <text evidence="4">Homodimer.</text>
</comment>
<dbReference type="EMBL" id="CP054492">
    <property type="protein sequence ID" value="QOY52760.1"/>
    <property type="molecule type" value="Genomic_DNA"/>
</dbReference>
<keyword evidence="18" id="KW-1185">Reference proteome</keyword>
<evidence type="ECO:0000256" key="1">
    <source>
        <dbReference type="ARBA" id="ARBA00001947"/>
    </source>
</evidence>
<evidence type="ECO:0000259" key="16">
    <source>
        <dbReference type="Pfam" id="PF07687"/>
    </source>
</evidence>
<dbReference type="PANTHER" id="PTHR43808:SF31">
    <property type="entry name" value="N-ACETYL-L-CITRULLINE DEACETYLASE"/>
    <property type="match status" value="1"/>
</dbReference>
<evidence type="ECO:0000256" key="15">
    <source>
        <dbReference type="NCBIfam" id="TIGR01246"/>
    </source>
</evidence>
<evidence type="ECO:0000256" key="8">
    <source>
        <dbReference type="ARBA" id="ARBA00022723"/>
    </source>
</evidence>
<evidence type="ECO:0000256" key="10">
    <source>
        <dbReference type="ARBA" id="ARBA00022833"/>
    </source>
</evidence>
<dbReference type="EC" id="3.5.1.18" evidence="5 15"/>
<keyword evidence="10" id="KW-0862">Zinc</keyword>
<dbReference type="GO" id="GO:0006526">
    <property type="term" value="P:L-arginine biosynthetic process"/>
    <property type="evidence" value="ECO:0007669"/>
    <property type="project" value="TreeGrafter"/>
</dbReference>
<evidence type="ECO:0000256" key="12">
    <source>
        <dbReference type="ARBA" id="ARBA00023154"/>
    </source>
</evidence>
<dbReference type="UniPathway" id="UPA00034">
    <property type="reaction ID" value="UER00021"/>
</dbReference>
<dbReference type="Pfam" id="PF01546">
    <property type="entry name" value="Peptidase_M20"/>
    <property type="match status" value="1"/>
</dbReference>
<dbReference type="NCBIfam" id="TIGR01246">
    <property type="entry name" value="dapE_proteo"/>
    <property type="match status" value="1"/>
</dbReference>
<dbReference type="SUPFAM" id="SSF55031">
    <property type="entry name" value="Bacterial exopeptidase dimerisation domain"/>
    <property type="match status" value="1"/>
</dbReference>
<dbReference type="PROSITE" id="PS00759">
    <property type="entry name" value="ARGE_DAPE_CPG2_2"/>
    <property type="match status" value="1"/>
</dbReference>
<comment type="similarity">
    <text evidence="3">Belongs to the peptidase M20A family. DapE subfamily.</text>
</comment>
<dbReference type="NCBIfam" id="NF009557">
    <property type="entry name" value="PRK13009.1"/>
    <property type="match status" value="1"/>
</dbReference>